<evidence type="ECO:0000313" key="2">
    <source>
        <dbReference type="Proteomes" id="UP000192247"/>
    </source>
</evidence>
<keyword evidence="2" id="KW-1185">Reference proteome</keyword>
<proteinExistence type="predicted"/>
<dbReference type="EMBL" id="MNPL01030972">
    <property type="protein sequence ID" value="OQR66826.1"/>
    <property type="molecule type" value="Genomic_DNA"/>
</dbReference>
<dbReference type="InParanoid" id="A0A1V9X0A7"/>
<gene>
    <name evidence="1" type="ORF">BIW11_04902</name>
</gene>
<dbReference type="AlphaFoldDB" id="A0A1V9X0A7"/>
<sequence length="107" mass="11929">MNHSSNMPQRRWPTPAQADQCTYVHVLFQPRSALASHSGFEENPSVICDFVSIFMFLIGACETELSDDESSESKQASAEVQICPDAHTDRTLQTTFTTYAKKTLSPN</sequence>
<reference evidence="1 2" key="1">
    <citation type="journal article" date="2017" name="Gigascience">
        <title>Draft genome of the honey bee ectoparasitic mite, Tropilaelaps mercedesae, is shaped by the parasitic life history.</title>
        <authorList>
            <person name="Dong X."/>
            <person name="Armstrong S.D."/>
            <person name="Xia D."/>
            <person name="Makepeace B.L."/>
            <person name="Darby A.C."/>
            <person name="Kadowaki T."/>
        </authorList>
    </citation>
    <scope>NUCLEOTIDE SEQUENCE [LARGE SCALE GENOMIC DNA]</scope>
    <source>
        <strain evidence="1">Wuxi-XJTLU</strain>
    </source>
</reference>
<name>A0A1V9X0A7_9ACAR</name>
<comment type="caution">
    <text evidence="1">The sequence shown here is derived from an EMBL/GenBank/DDBJ whole genome shotgun (WGS) entry which is preliminary data.</text>
</comment>
<accession>A0A1V9X0A7</accession>
<dbReference type="Proteomes" id="UP000192247">
    <property type="component" value="Unassembled WGS sequence"/>
</dbReference>
<organism evidence="1 2">
    <name type="scientific">Tropilaelaps mercedesae</name>
    <dbReference type="NCBI Taxonomy" id="418985"/>
    <lineage>
        <taxon>Eukaryota</taxon>
        <taxon>Metazoa</taxon>
        <taxon>Ecdysozoa</taxon>
        <taxon>Arthropoda</taxon>
        <taxon>Chelicerata</taxon>
        <taxon>Arachnida</taxon>
        <taxon>Acari</taxon>
        <taxon>Parasitiformes</taxon>
        <taxon>Mesostigmata</taxon>
        <taxon>Gamasina</taxon>
        <taxon>Dermanyssoidea</taxon>
        <taxon>Laelapidae</taxon>
        <taxon>Tropilaelaps</taxon>
    </lineage>
</organism>
<evidence type="ECO:0000313" key="1">
    <source>
        <dbReference type="EMBL" id="OQR66826.1"/>
    </source>
</evidence>
<protein>
    <submittedName>
        <fullName evidence="1">Uncharacterized protein</fullName>
    </submittedName>
</protein>